<keyword evidence="2" id="KW-1185">Reference proteome</keyword>
<comment type="caution">
    <text evidence="1">The sequence shown here is derived from an EMBL/GenBank/DDBJ whole genome shotgun (WGS) entry which is preliminary data.</text>
</comment>
<accession>A0ABX5DLA6</accession>
<dbReference type="Proteomes" id="UP000239236">
    <property type="component" value="Unassembled WGS sequence"/>
</dbReference>
<dbReference type="RefSeq" id="WP_106102678.1">
    <property type="nucleotide sequence ID" value="NZ_PVRR01000012.1"/>
</dbReference>
<reference evidence="1 2" key="1">
    <citation type="submission" date="2018-03" db="EMBL/GenBank/DDBJ databases">
        <title>Genotypic and phenotypic analysis of antagonistic Bacillus spp. isolated from rhizosphere soil of plants in Tibet.</title>
        <authorList>
            <person name="Borriss R."/>
            <person name="Lasch P."/>
            <person name="Wu L."/>
            <person name="Wu H."/>
            <person name="Gao X."/>
        </authorList>
    </citation>
    <scope>NUCLEOTIDE SEQUENCE [LARGE SCALE GENOMIC DNA]</scope>
    <source>
        <strain evidence="1 2">NMSW16</strain>
    </source>
</reference>
<sequence>MLKKFRKVVDLINAKLNETLFKKIMEGGYILYFRHGETDETDESHVDLTKCETQRNLNEYGREQAKIIGEILKKQKLPIELPVLTSPYCRTKETGKIAFDVPNIQVHNDLGRIDYLERSHLTLEEQEIKNNLIKLFETLPLQGKNKVFIAHNAFGGIPYMGMVVIKPGGEGNKYEIVTKLSYEELKEWENS</sequence>
<evidence type="ECO:0000313" key="1">
    <source>
        <dbReference type="EMBL" id="PRT36934.1"/>
    </source>
</evidence>
<proteinExistence type="predicted"/>
<dbReference type="Gene3D" id="3.40.50.1240">
    <property type="entry name" value="Phosphoglycerate mutase-like"/>
    <property type="match status" value="1"/>
</dbReference>
<name>A0ABX5DLA6_9BACI</name>
<dbReference type="EMBL" id="PVRR01000012">
    <property type="protein sequence ID" value="PRT36934.1"/>
    <property type="molecule type" value="Genomic_DNA"/>
</dbReference>
<evidence type="ECO:0000313" key="2">
    <source>
        <dbReference type="Proteomes" id="UP000239236"/>
    </source>
</evidence>
<dbReference type="CDD" id="cd07067">
    <property type="entry name" value="HP_PGM_like"/>
    <property type="match status" value="1"/>
</dbReference>
<dbReference type="InterPro" id="IPR013078">
    <property type="entry name" value="His_Pase_superF_clade-1"/>
</dbReference>
<dbReference type="InterPro" id="IPR029033">
    <property type="entry name" value="His_PPase_superfam"/>
</dbReference>
<dbReference type="SUPFAM" id="SSF53254">
    <property type="entry name" value="Phosphoglycerate mutase-like"/>
    <property type="match status" value="1"/>
</dbReference>
<dbReference type="Pfam" id="PF00300">
    <property type="entry name" value="His_Phos_1"/>
    <property type="match status" value="1"/>
</dbReference>
<gene>
    <name evidence="1" type="ORF">C6357_27560</name>
</gene>
<organism evidence="1 2">
    <name type="scientific">Bacillus wiedmannii</name>
    <dbReference type="NCBI Taxonomy" id="1890302"/>
    <lineage>
        <taxon>Bacteria</taxon>
        <taxon>Bacillati</taxon>
        <taxon>Bacillota</taxon>
        <taxon>Bacilli</taxon>
        <taxon>Bacillales</taxon>
        <taxon>Bacillaceae</taxon>
        <taxon>Bacillus</taxon>
        <taxon>Bacillus cereus group</taxon>
    </lineage>
</organism>
<protein>
    <submittedName>
        <fullName evidence="1">Histidine phosphatase family protein</fullName>
    </submittedName>
</protein>